<reference evidence="2 3" key="1">
    <citation type="submission" date="2015-02" db="EMBL/GenBank/DDBJ databases">
        <title>Draft genome sequence of Pseudomonas stutzeri NT0128 isolated from wheat (Triticum turgidum) rhizosphere.</title>
        <authorList>
            <person name="Tovi N."/>
            <person name="Frenk S."/>
            <person name="Hadar Y."/>
            <person name="Minz D."/>
        </authorList>
    </citation>
    <scope>NUCLEOTIDE SEQUENCE [LARGE SCALE GENOMIC DNA]</scope>
    <source>
        <strain evidence="2 3">NT0128</strain>
    </source>
</reference>
<accession>A0A0D9ASV2</accession>
<dbReference type="AlphaFoldDB" id="A0A0D9ASV2"/>
<dbReference type="InterPro" id="IPR032710">
    <property type="entry name" value="NTF2-like_dom_sf"/>
</dbReference>
<dbReference type="Gene3D" id="3.10.450.50">
    <property type="match status" value="1"/>
</dbReference>
<dbReference type="InterPro" id="IPR037401">
    <property type="entry name" value="SnoaL-like"/>
</dbReference>
<dbReference type="Proteomes" id="UP000032487">
    <property type="component" value="Unassembled WGS sequence"/>
</dbReference>
<dbReference type="RefSeq" id="WP_045162043.1">
    <property type="nucleotide sequence ID" value="NZ_JYHV01000015.1"/>
</dbReference>
<gene>
    <name evidence="2" type="ORF">UF78_10125</name>
</gene>
<proteinExistence type="predicted"/>
<dbReference type="GO" id="GO:0016853">
    <property type="term" value="F:isomerase activity"/>
    <property type="evidence" value="ECO:0007669"/>
    <property type="project" value="UniProtKB-KW"/>
</dbReference>
<dbReference type="SUPFAM" id="SSF54427">
    <property type="entry name" value="NTF2-like"/>
    <property type="match status" value="1"/>
</dbReference>
<dbReference type="PATRIC" id="fig|316.101.peg.1063"/>
<name>A0A0D9ASV2_STUST</name>
<comment type="caution">
    <text evidence="2">The sequence shown here is derived from an EMBL/GenBank/DDBJ whole genome shotgun (WGS) entry which is preliminary data.</text>
</comment>
<sequence>MSRESEVITAASELVAAFASNDTTGYFACFSEDATFVFHTLQKPLLSRCEYRALWQQWQADGFAVLGCCSSNAHVSLQGDVAIFIHDVATHIRTGGEELHLRERETIVFRYDGARWLACHEHLSAPSAS</sequence>
<organism evidence="2 3">
    <name type="scientific">Stutzerimonas stutzeri</name>
    <name type="common">Pseudomonas stutzeri</name>
    <dbReference type="NCBI Taxonomy" id="316"/>
    <lineage>
        <taxon>Bacteria</taxon>
        <taxon>Pseudomonadati</taxon>
        <taxon>Pseudomonadota</taxon>
        <taxon>Gammaproteobacteria</taxon>
        <taxon>Pseudomonadales</taxon>
        <taxon>Pseudomonadaceae</taxon>
        <taxon>Stutzerimonas</taxon>
    </lineage>
</organism>
<dbReference type="EMBL" id="JYHV01000015">
    <property type="protein sequence ID" value="KJH82466.1"/>
    <property type="molecule type" value="Genomic_DNA"/>
</dbReference>
<feature type="domain" description="SnoaL-like" evidence="1">
    <location>
        <begin position="10"/>
        <end position="126"/>
    </location>
</feature>
<protein>
    <submittedName>
        <fullName evidence="2">Ketosteroid isomerase</fullName>
    </submittedName>
</protein>
<keyword evidence="2" id="KW-0413">Isomerase</keyword>
<evidence type="ECO:0000259" key="1">
    <source>
        <dbReference type="Pfam" id="PF13474"/>
    </source>
</evidence>
<evidence type="ECO:0000313" key="3">
    <source>
        <dbReference type="Proteomes" id="UP000032487"/>
    </source>
</evidence>
<dbReference type="Pfam" id="PF13474">
    <property type="entry name" value="SnoaL_3"/>
    <property type="match status" value="1"/>
</dbReference>
<evidence type="ECO:0000313" key="2">
    <source>
        <dbReference type="EMBL" id="KJH82466.1"/>
    </source>
</evidence>
<dbReference type="OrthoDB" id="8420006at2"/>